<proteinExistence type="predicted"/>
<gene>
    <name evidence="1" type="ORF">LCGC14_1488730</name>
</gene>
<sequence length="43" mass="4355">SVVVLGEEVDFDAAGIGVQHRKGGGQTCADRAVADVAEGVKRS</sequence>
<reference evidence="1" key="1">
    <citation type="journal article" date="2015" name="Nature">
        <title>Complex archaea that bridge the gap between prokaryotes and eukaryotes.</title>
        <authorList>
            <person name="Spang A."/>
            <person name="Saw J.H."/>
            <person name="Jorgensen S.L."/>
            <person name="Zaremba-Niedzwiedzka K."/>
            <person name="Martijn J."/>
            <person name="Lind A.E."/>
            <person name="van Eijk R."/>
            <person name="Schleper C."/>
            <person name="Guy L."/>
            <person name="Ettema T.J."/>
        </authorList>
    </citation>
    <scope>NUCLEOTIDE SEQUENCE</scope>
</reference>
<protein>
    <submittedName>
        <fullName evidence="1">Uncharacterized protein</fullName>
    </submittedName>
</protein>
<accession>A0A0F9M971</accession>
<dbReference type="EMBL" id="LAZR01010683">
    <property type="protein sequence ID" value="KKM65682.1"/>
    <property type="molecule type" value="Genomic_DNA"/>
</dbReference>
<feature type="non-terminal residue" evidence="1">
    <location>
        <position position="1"/>
    </location>
</feature>
<evidence type="ECO:0000313" key="1">
    <source>
        <dbReference type="EMBL" id="KKM65682.1"/>
    </source>
</evidence>
<organism evidence="1">
    <name type="scientific">marine sediment metagenome</name>
    <dbReference type="NCBI Taxonomy" id="412755"/>
    <lineage>
        <taxon>unclassified sequences</taxon>
        <taxon>metagenomes</taxon>
        <taxon>ecological metagenomes</taxon>
    </lineage>
</organism>
<comment type="caution">
    <text evidence="1">The sequence shown here is derived from an EMBL/GenBank/DDBJ whole genome shotgun (WGS) entry which is preliminary data.</text>
</comment>
<name>A0A0F9M971_9ZZZZ</name>
<dbReference type="AlphaFoldDB" id="A0A0F9M971"/>